<dbReference type="InterPro" id="IPR001343">
    <property type="entry name" value="Hemolysn_Ca-bd"/>
</dbReference>
<gene>
    <name evidence="3" type="ORF">F4562_000547</name>
</gene>
<feature type="signal peptide" evidence="2">
    <location>
        <begin position="1"/>
        <end position="22"/>
    </location>
</feature>
<protein>
    <submittedName>
        <fullName evidence="3">Ca2+-binding RTX toxin-like protein</fullName>
    </submittedName>
</protein>
<dbReference type="GO" id="GO:0005509">
    <property type="term" value="F:calcium ion binding"/>
    <property type="evidence" value="ECO:0007669"/>
    <property type="project" value="InterPro"/>
</dbReference>
<dbReference type="PRINTS" id="PR00313">
    <property type="entry name" value="CABNDNGRPT"/>
</dbReference>
<name>A0A7W9IB50_9ACTN</name>
<evidence type="ECO:0000256" key="1">
    <source>
        <dbReference type="SAM" id="MobiDB-lite"/>
    </source>
</evidence>
<keyword evidence="2" id="KW-0732">Signal</keyword>
<accession>A0A7W9IB50</accession>
<keyword evidence="4" id="KW-1185">Reference proteome</keyword>
<evidence type="ECO:0000256" key="2">
    <source>
        <dbReference type="SAM" id="SignalP"/>
    </source>
</evidence>
<comment type="caution">
    <text evidence="3">The sequence shown here is derived from an EMBL/GenBank/DDBJ whole genome shotgun (WGS) entry which is preliminary data.</text>
</comment>
<dbReference type="InterPro" id="IPR018511">
    <property type="entry name" value="Hemolysin-typ_Ca-bd_CS"/>
</dbReference>
<reference evidence="3 4" key="1">
    <citation type="submission" date="2020-08" db="EMBL/GenBank/DDBJ databases">
        <title>Sequencing the genomes of 1000 actinobacteria strains.</title>
        <authorList>
            <person name="Klenk H.-P."/>
        </authorList>
    </citation>
    <scope>NUCLEOTIDE SEQUENCE [LARGE SCALE GENOMIC DNA]</scope>
    <source>
        <strain evidence="3 4">DSM 46887</strain>
    </source>
</reference>
<feature type="region of interest" description="Disordered" evidence="1">
    <location>
        <begin position="224"/>
        <end position="256"/>
    </location>
</feature>
<evidence type="ECO:0000313" key="4">
    <source>
        <dbReference type="Proteomes" id="UP000540685"/>
    </source>
</evidence>
<proteinExistence type="predicted"/>
<dbReference type="RefSeq" id="WP_184540632.1">
    <property type="nucleotide sequence ID" value="NZ_JACHMP010000001.1"/>
</dbReference>
<sequence>MRTIRSLAVLTAVLGGLQLSLAAPGHADTLVSVTAQNLHLTADPGKANDVTIEPAGDDVQITDTGDVLRVQGSGCLTVTANTVRCPGPITVVNATLGDRDDRLVNKTGITTRVKGGTGKDTVDGGSGTDIFTGGPGDDVFTGNGGDDTFVADVLADGRDTFSGGPGTDLANYADRVNPLFVSLDGNADDGEGSEGDDMRADVENVLGGKVDDTVTGNDAANKLDGRGGTDTISGRGGDDDLIGGGGKDVLKGEGGDDRLRGVDGGFADTLNGGSDTDTCDADAADTEIDCEV</sequence>
<dbReference type="Proteomes" id="UP000540685">
    <property type="component" value="Unassembled WGS sequence"/>
</dbReference>
<dbReference type="AlphaFoldDB" id="A0A7W9IB50"/>
<feature type="chain" id="PRO_5030987123" evidence="2">
    <location>
        <begin position="23"/>
        <end position="292"/>
    </location>
</feature>
<dbReference type="Pfam" id="PF00353">
    <property type="entry name" value="HemolysinCabind"/>
    <property type="match status" value="2"/>
</dbReference>
<dbReference type="EMBL" id="JACHMP010000001">
    <property type="protein sequence ID" value="MBB5817485.1"/>
    <property type="molecule type" value="Genomic_DNA"/>
</dbReference>
<evidence type="ECO:0000313" key="3">
    <source>
        <dbReference type="EMBL" id="MBB5817485.1"/>
    </source>
</evidence>
<dbReference type="PROSITE" id="PS00330">
    <property type="entry name" value="HEMOLYSIN_CALCIUM"/>
    <property type="match status" value="1"/>
</dbReference>
<organism evidence="3 4">
    <name type="scientific">Streptosporangium becharense</name>
    <dbReference type="NCBI Taxonomy" id="1816182"/>
    <lineage>
        <taxon>Bacteria</taxon>
        <taxon>Bacillati</taxon>
        <taxon>Actinomycetota</taxon>
        <taxon>Actinomycetes</taxon>
        <taxon>Streptosporangiales</taxon>
        <taxon>Streptosporangiaceae</taxon>
        <taxon>Streptosporangium</taxon>
    </lineage>
</organism>
<dbReference type="InterPro" id="IPR011049">
    <property type="entry name" value="Serralysin-like_metalloprot_C"/>
</dbReference>
<dbReference type="SUPFAM" id="SSF51120">
    <property type="entry name" value="beta-Roll"/>
    <property type="match status" value="2"/>
</dbReference>
<dbReference type="Gene3D" id="2.150.10.10">
    <property type="entry name" value="Serralysin-like metalloprotease, C-terminal"/>
    <property type="match status" value="2"/>
</dbReference>